<gene>
    <name evidence="1" type="ORF">MANES_10G051400</name>
</gene>
<evidence type="ECO:0000313" key="1">
    <source>
        <dbReference type="EMBL" id="OAY38900.1"/>
    </source>
</evidence>
<protein>
    <submittedName>
        <fullName evidence="1">Uncharacterized protein</fullName>
    </submittedName>
</protein>
<proteinExistence type="predicted"/>
<dbReference type="EMBL" id="CM004396">
    <property type="protein sequence ID" value="OAY38900.1"/>
    <property type="molecule type" value="Genomic_DNA"/>
</dbReference>
<organism evidence="1">
    <name type="scientific">Manihot esculenta</name>
    <name type="common">Cassava</name>
    <name type="synonym">Jatropha manihot</name>
    <dbReference type="NCBI Taxonomy" id="3983"/>
    <lineage>
        <taxon>Eukaryota</taxon>
        <taxon>Viridiplantae</taxon>
        <taxon>Streptophyta</taxon>
        <taxon>Embryophyta</taxon>
        <taxon>Tracheophyta</taxon>
        <taxon>Spermatophyta</taxon>
        <taxon>Magnoliopsida</taxon>
        <taxon>eudicotyledons</taxon>
        <taxon>Gunneridae</taxon>
        <taxon>Pentapetalae</taxon>
        <taxon>rosids</taxon>
        <taxon>fabids</taxon>
        <taxon>Malpighiales</taxon>
        <taxon>Euphorbiaceae</taxon>
        <taxon>Crotonoideae</taxon>
        <taxon>Manihoteae</taxon>
        <taxon>Manihot</taxon>
    </lineage>
</organism>
<name>A0A2C9V4N1_MANES</name>
<accession>A0A2C9V4N1</accession>
<sequence length="33" mass="3626">MLLQLLLFPLSSLPRPKPTPLSLAQLISLSQLP</sequence>
<reference evidence="1" key="1">
    <citation type="submission" date="2016-02" db="EMBL/GenBank/DDBJ databases">
        <title>WGS assembly of Manihot esculenta.</title>
        <authorList>
            <person name="Bredeson J.V."/>
            <person name="Prochnik S.E."/>
            <person name="Lyons J.B."/>
            <person name="Schmutz J."/>
            <person name="Grimwood J."/>
            <person name="Vrebalov J."/>
            <person name="Bart R.S."/>
            <person name="Amuge T."/>
            <person name="Ferguson M.E."/>
            <person name="Green R."/>
            <person name="Putnam N."/>
            <person name="Stites J."/>
            <person name="Rounsley S."/>
            <person name="Rokhsar D.S."/>
        </authorList>
    </citation>
    <scope>NUCLEOTIDE SEQUENCE [LARGE SCALE GENOMIC DNA]</scope>
    <source>
        <tissue evidence="1">Leaf</tissue>
    </source>
</reference>
<dbReference type="AlphaFoldDB" id="A0A2C9V4N1"/>